<organism evidence="2">
    <name type="scientific">uncultured Thermomicrobiales bacterium</name>
    <dbReference type="NCBI Taxonomy" id="1645740"/>
    <lineage>
        <taxon>Bacteria</taxon>
        <taxon>Pseudomonadati</taxon>
        <taxon>Thermomicrobiota</taxon>
        <taxon>Thermomicrobia</taxon>
        <taxon>Thermomicrobiales</taxon>
        <taxon>environmental samples</taxon>
    </lineage>
</organism>
<gene>
    <name evidence="2" type="ORF">AVDCRST_MAG19-4106</name>
</gene>
<name>A0A6J4VPA0_9BACT</name>
<evidence type="ECO:0000313" key="2">
    <source>
        <dbReference type="EMBL" id="CAA9581849.1"/>
    </source>
</evidence>
<dbReference type="AlphaFoldDB" id="A0A6J4VPA0"/>
<reference evidence="2" key="1">
    <citation type="submission" date="2020-02" db="EMBL/GenBank/DDBJ databases">
        <authorList>
            <person name="Meier V. D."/>
        </authorList>
    </citation>
    <scope>NUCLEOTIDE SEQUENCE</scope>
    <source>
        <strain evidence="2">AVDCRST_MAG19</strain>
    </source>
</reference>
<feature type="region of interest" description="Disordered" evidence="1">
    <location>
        <begin position="1"/>
        <end position="22"/>
    </location>
</feature>
<dbReference type="EMBL" id="CADCWL010000229">
    <property type="protein sequence ID" value="CAA9581849.1"/>
    <property type="molecule type" value="Genomic_DNA"/>
</dbReference>
<accession>A0A6J4VPA0</accession>
<sequence>DRIDRRPSSVRGPHEGEHGAAE</sequence>
<feature type="non-terminal residue" evidence="2">
    <location>
        <position position="1"/>
    </location>
</feature>
<evidence type="ECO:0000256" key="1">
    <source>
        <dbReference type="SAM" id="MobiDB-lite"/>
    </source>
</evidence>
<proteinExistence type="predicted"/>
<feature type="non-terminal residue" evidence="2">
    <location>
        <position position="22"/>
    </location>
</feature>
<protein>
    <submittedName>
        <fullName evidence="2">Uncharacterized protein</fullName>
    </submittedName>
</protein>